<gene>
    <name evidence="1" type="ORF">GKZ89_18250</name>
</gene>
<keyword evidence="2" id="KW-1185">Reference proteome</keyword>
<evidence type="ECO:0000313" key="2">
    <source>
        <dbReference type="Proteomes" id="UP000434639"/>
    </source>
</evidence>
<dbReference type="Proteomes" id="UP000434639">
    <property type="component" value="Unassembled WGS sequence"/>
</dbReference>
<protein>
    <submittedName>
        <fullName evidence="1">Uncharacterized protein</fullName>
    </submittedName>
</protein>
<comment type="caution">
    <text evidence="1">The sequence shown here is derived from an EMBL/GenBank/DDBJ whole genome shotgun (WGS) entry which is preliminary data.</text>
</comment>
<proteinExistence type="predicted"/>
<sequence length="77" mass="8561">MFWDAIDVMISIALILGDVRHSYPASHSFRVMSGILVRHHDLFRAMSGILVRHRTLLGRCPAFLSGITPFLGDAGHC</sequence>
<evidence type="ECO:0000313" key="1">
    <source>
        <dbReference type="EMBL" id="MTH55339.1"/>
    </source>
</evidence>
<name>A0A7X2S7W1_9BACI</name>
<organism evidence="1 2">
    <name type="scientific">Metabacillus mangrovi</name>
    <dbReference type="NCBI Taxonomy" id="1491830"/>
    <lineage>
        <taxon>Bacteria</taxon>
        <taxon>Bacillati</taxon>
        <taxon>Bacillota</taxon>
        <taxon>Bacilli</taxon>
        <taxon>Bacillales</taxon>
        <taxon>Bacillaceae</taxon>
        <taxon>Metabacillus</taxon>
    </lineage>
</organism>
<reference evidence="1 2" key="1">
    <citation type="journal article" date="2017" name="Int. J. Syst. Evol. Microbiol.">
        <title>Bacillus mangrovi sp. nov., isolated from a sediment sample from a mangrove forest.</title>
        <authorList>
            <person name="Gupta V."/>
            <person name="Singh P.K."/>
            <person name="Korpole S."/>
            <person name="Tanuku N.R.S."/>
            <person name="Pinnaka A.K."/>
        </authorList>
    </citation>
    <scope>NUCLEOTIDE SEQUENCE [LARGE SCALE GENOMIC DNA]</scope>
    <source>
        <strain evidence="1 2">KCTC 33872</strain>
    </source>
</reference>
<dbReference type="RefSeq" id="WP_155113838.1">
    <property type="nucleotide sequence ID" value="NZ_WMIB01000027.1"/>
</dbReference>
<dbReference type="EMBL" id="WMIB01000027">
    <property type="protein sequence ID" value="MTH55339.1"/>
    <property type="molecule type" value="Genomic_DNA"/>
</dbReference>
<dbReference type="AlphaFoldDB" id="A0A7X2S7W1"/>
<accession>A0A7X2S7W1</accession>